<evidence type="ECO:0000256" key="1">
    <source>
        <dbReference type="SAM" id="MobiDB-lite"/>
    </source>
</evidence>
<dbReference type="PANTHER" id="PTHR33159:SF101">
    <property type="entry name" value="OS04G0379600 PROTEIN"/>
    <property type="match status" value="1"/>
</dbReference>
<reference evidence="3" key="1">
    <citation type="submission" date="2021-08" db="EMBL/GenBank/DDBJ databases">
        <title>WGS assembly of Ceratopteris richardii.</title>
        <authorList>
            <person name="Marchant D.B."/>
            <person name="Chen G."/>
            <person name="Jenkins J."/>
            <person name="Shu S."/>
            <person name="Leebens-Mack J."/>
            <person name="Grimwood J."/>
            <person name="Schmutz J."/>
            <person name="Soltis P."/>
            <person name="Soltis D."/>
            <person name="Chen Z.-H."/>
        </authorList>
    </citation>
    <scope>NUCLEOTIDE SEQUENCE</scope>
    <source>
        <strain evidence="3">Whitten #5841</strain>
        <tissue evidence="3">Leaf</tissue>
    </source>
</reference>
<dbReference type="OrthoDB" id="1903947at2759"/>
<organism evidence="3 4">
    <name type="scientific">Ceratopteris richardii</name>
    <name type="common">Triangle waterfern</name>
    <dbReference type="NCBI Taxonomy" id="49495"/>
    <lineage>
        <taxon>Eukaryota</taxon>
        <taxon>Viridiplantae</taxon>
        <taxon>Streptophyta</taxon>
        <taxon>Embryophyta</taxon>
        <taxon>Tracheophyta</taxon>
        <taxon>Polypodiopsida</taxon>
        <taxon>Polypodiidae</taxon>
        <taxon>Polypodiales</taxon>
        <taxon>Pteridineae</taxon>
        <taxon>Pteridaceae</taxon>
        <taxon>Parkerioideae</taxon>
        <taxon>Ceratopteris</taxon>
    </lineage>
</organism>
<dbReference type="AlphaFoldDB" id="A0A8T2RFG3"/>
<dbReference type="InterPro" id="IPR040387">
    <property type="entry name" value="RIN4/NOI4"/>
</dbReference>
<dbReference type="Pfam" id="PF05627">
    <property type="entry name" value="AvrRpt-cleavage"/>
    <property type="match status" value="1"/>
</dbReference>
<keyword evidence="4" id="KW-1185">Reference proteome</keyword>
<dbReference type="InterPro" id="IPR008700">
    <property type="entry name" value="TypeIII_avirulence_cleave"/>
</dbReference>
<accession>A0A8T2RFG3</accession>
<proteinExistence type="predicted"/>
<dbReference type="EMBL" id="CM035433">
    <property type="protein sequence ID" value="KAH7294295.1"/>
    <property type="molecule type" value="Genomic_DNA"/>
</dbReference>
<evidence type="ECO:0000313" key="4">
    <source>
        <dbReference type="Proteomes" id="UP000825935"/>
    </source>
</evidence>
<dbReference type="PANTHER" id="PTHR33159">
    <property type="entry name" value="RPM1-INTERACTING PROTEIN 4 (RIN4) FAMILY PROTEIN"/>
    <property type="match status" value="1"/>
</dbReference>
<name>A0A8T2RFG3_CERRI</name>
<evidence type="ECO:0000259" key="2">
    <source>
        <dbReference type="Pfam" id="PF05627"/>
    </source>
</evidence>
<dbReference type="Proteomes" id="UP000825935">
    <property type="component" value="Chromosome 28"/>
</dbReference>
<comment type="caution">
    <text evidence="3">The sequence shown here is derived from an EMBL/GenBank/DDBJ whole genome shotgun (WGS) entry which is preliminary data.</text>
</comment>
<evidence type="ECO:0000313" key="3">
    <source>
        <dbReference type="EMBL" id="KAH7294295.1"/>
    </source>
</evidence>
<feature type="domain" description="RIN4 pathogenic type III effector avirulence factor Avr cleavage site" evidence="2">
    <location>
        <begin position="6"/>
        <end position="39"/>
    </location>
</feature>
<feature type="region of interest" description="Disordered" evidence="1">
    <location>
        <begin position="1"/>
        <end position="65"/>
    </location>
</feature>
<protein>
    <recommendedName>
        <fullName evidence="2">RIN4 pathogenic type III effector avirulence factor Avr cleavage site domain-containing protein</fullName>
    </recommendedName>
</protein>
<gene>
    <name evidence="3" type="ORF">KP509_28G064700</name>
</gene>
<sequence>MATGKGGGPLPKFGDWNEQDPASGEGFTAIFNQARDDRKPGGPTRIPAEAPNPPGMDHGDKIGKNEQSKLSIFACCFRPSTAA</sequence>